<dbReference type="EMBL" id="JBHSSK010000022">
    <property type="protein sequence ID" value="MFC6207456.1"/>
    <property type="molecule type" value="Genomic_DNA"/>
</dbReference>
<organism evidence="1 2">
    <name type="scientific">Levilactobacillus tongjiangensis</name>
    <dbReference type="NCBI Taxonomy" id="2486023"/>
    <lineage>
        <taxon>Bacteria</taxon>
        <taxon>Bacillati</taxon>
        <taxon>Bacillota</taxon>
        <taxon>Bacilli</taxon>
        <taxon>Lactobacillales</taxon>
        <taxon>Lactobacillaceae</taxon>
        <taxon>Levilactobacillus</taxon>
    </lineage>
</organism>
<accession>A0ABW1SSH2</accession>
<name>A0ABW1SSH2_9LACO</name>
<evidence type="ECO:0000313" key="2">
    <source>
        <dbReference type="Proteomes" id="UP001596254"/>
    </source>
</evidence>
<dbReference type="Pfam" id="PF10978">
    <property type="entry name" value="DUF2785"/>
    <property type="match status" value="1"/>
</dbReference>
<dbReference type="RefSeq" id="WP_125691444.1">
    <property type="nucleotide sequence ID" value="NZ_JBHSSK010000022.1"/>
</dbReference>
<keyword evidence="2" id="KW-1185">Reference proteome</keyword>
<evidence type="ECO:0000313" key="1">
    <source>
        <dbReference type="EMBL" id="MFC6207456.1"/>
    </source>
</evidence>
<proteinExistence type="predicted"/>
<protein>
    <submittedName>
        <fullName evidence="1">DUF2785 domain-containing protein</fullName>
    </submittedName>
</protein>
<sequence>MDEQIGTLMQELAALNDQVRGGDIYQSLSTRLGKLMDDIHRRRRTAVTLPDDDDGVAAILTGMRHQLEENVPVTLTGEKLDLLLAHLSSTDPKVRYEGINFTVYDALQQDAFDSNQMKVLLESLQNPDGLFNHILEPANVGVFGRAARVAMLAAILHFVPTDNYGEQELRHTVLLAGTYICLETDTRGFVNQQGWAHAFSAATDLLAVLAGNESLPRADKLFLMMTLLERIKRLNTPLIYGENDRMATYFVELVNRHPLYEEAFLLSLKQWRQRVALHRRPDTIAGWNRFFNRKRLLDALRLHGDLPKSIHDYLNSSIDFLG</sequence>
<dbReference type="InterPro" id="IPR021247">
    <property type="entry name" value="DUF2785"/>
</dbReference>
<comment type="caution">
    <text evidence="1">The sequence shown here is derived from an EMBL/GenBank/DDBJ whole genome shotgun (WGS) entry which is preliminary data.</text>
</comment>
<gene>
    <name evidence="1" type="ORF">ACFP1G_08175</name>
</gene>
<dbReference type="Proteomes" id="UP001596254">
    <property type="component" value="Unassembled WGS sequence"/>
</dbReference>
<reference evidence="2" key="1">
    <citation type="journal article" date="2019" name="Int. J. Syst. Evol. Microbiol.">
        <title>The Global Catalogue of Microorganisms (GCM) 10K type strain sequencing project: providing services to taxonomists for standard genome sequencing and annotation.</title>
        <authorList>
            <consortium name="The Broad Institute Genomics Platform"/>
            <consortium name="The Broad Institute Genome Sequencing Center for Infectious Disease"/>
            <person name="Wu L."/>
            <person name="Ma J."/>
        </authorList>
    </citation>
    <scope>NUCLEOTIDE SEQUENCE [LARGE SCALE GENOMIC DNA]</scope>
    <source>
        <strain evidence="2">CCM 8905</strain>
    </source>
</reference>